<dbReference type="CDD" id="cd04278">
    <property type="entry name" value="ZnMc_MMP"/>
    <property type="match status" value="1"/>
</dbReference>
<keyword evidence="12 16" id="KW-1015">Disulfide bond</keyword>
<dbReference type="GO" id="GO:0004557">
    <property type="term" value="F:alpha-galactosidase activity"/>
    <property type="evidence" value="ECO:0007669"/>
    <property type="project" value="TreeGrafter"/>
</dbReference>
<evidence type="ECO:0000313" key="20">
    <source>
        <dbReference type="Proteomes" id="UP001186944"/>
    </source>
</evidence>
<dbReference type="InterPro" id="IPR002477">
    <property type="entry name" value="Peptidoglycan-bd-like"/>
</dbReference>
<dbReference type="Pfam" id="PF17450">
    <property type="entry name" value="Melibiase_2_C"/>
    <property type="match status" value="1"/>
</dbReference>
<keyword evidence="8 16" id="KW-0378">Hydrolase</keyword>
<dbReference type="InterPro" id="IPR000585">
    <property type="entry name" value="Hemopexin-like_dom"/>
</dbReference>
<evidence type="ECO:0000256" key="8">
    <source>
        <dbReference type="ARBA" id="ARBA00022801"/>
    </source>
</evidence>
<dbReference type="SMART" id="SM00120">
    <property type="entry name" value="HX"/>
    <property type="match status" value="4"/>
</dbReference>
<dbReference type="GO" id="GO:0009311">
    <property type="term" value="P:oligosaccharide metabolic process"/>
    <property type="evidence" value="ECO:0007669"/>
    <property type="project" value="TreeGrafter"/>
</dbReference>
<dbReference type="Pfam" id="PF00045">
    <property type="entry name" value="Hemopexin"/>
    <property type="match status" value="3"/>
</dbReference>
<accession>A0AA89BVL4</accession>
<gene>
    <name evidence="19" type="ORF">FSP39_008134</name>
</gene>
<dbReference type="Pfam" id="PF00413">
    <property type="entry name" value="Peptidase_M10"/>
    <property type="match status" value="1"/>
</dbReference>
<dbReference type="EC" id="3.2.1.-" evidence="16"/>
<evidence type="ECO:0000256" key="12">
    <source>
        <dbReference type="ARBA" id="ARBA00023157"/>
    </source>
</evidence>
<evidence type="ECO:0000256" key="16">
    <source>
        <dbReference type="RuleBase" id="RU361168"/>
    </source>
</evidence>
<comment type="similarity">
    <text evidence="2 16">Belongs to the glycosyl hydrolase 27 family.</text>
</comment>
<evidence type="ECO:0000256" key="13">
    <source>
        <dbReference type="ARBA" id="ARBA00023180"/>
    </source>
</evidence>
<organism evidence="19 20">
    <name type="scientific">Pinctada imbricata</name>
    <name type="common">Atlantic pearl-oyster</name>
    <name type="synonym">Pinctada martensii</name>
    <dbReference type="NCBI Taxonomy" id="66713"/>
    <lineage>
        <taxon>Eukaryota</taxon>
        <taxon>Metazoa</taxon>
        <taxon>Spiralia</taxon>
        <taxon>Lophotrochozoa</taxon>
        <taxon>Mollusca</taxon>
        <taxon>Bivalvia</taxon>
        <taxon>Autobranchia</taxon>
        <taxon>Pteriomorphia</taxon>
        <taxon>Pterioida</taxon>
        <taxon>Pterioidea</taxon>
        <taxon>Pteriidae</taxon>
        <taxon>Pinctada</taxon>
    </lineage>
</organism>
<dbReference type="FunFam" id="3.40.390.10:FF:000091">
    <property type="entry name" value="Matrix metalloproteinase-16-like Protein"/>
    <property type="match status" value="1"/>
</dbReference>
<evidence type="ECO:0000313" key="19">
    <source>
        <dbReference type="EMBL" id="KAK3084098.1"/>
    </source>
</evidence>
<dbReference type="InterPro" id="IPR035373">
    <property type="entry name" value="Melibiase/NAGA_C"/>
</dbReference>
<evidence type="ECO:0000256" key="14">
    <source>
        <dbReference type="ARBA" id="ARBA00023295"/>
    </source>
</evidence>
<evidence type="ECO:0000256" key="6">
    <source>
        <dbReference type="ARBA" id="ARBA00022729"/>
    </source>
</evidence>
<keyword evidence="7" id="KW-0677">Repeat</keyword>
<dbReference type="GO" id="GO:0005737">
    <property type="term" value="C:cytoplasm"/>
    <property type="evidence" value="ECO:0007669"/>
    <property type="project" value="TreeGrafter"/>
</dbReference>
<feature type="domain" description="Peptidase metallopeptidase" evidence="18">
    <location>
        <begin position="120"/>
        <end position="277"/>
    </location>
</feature>
<evidence type="ECO:0000259" key="18">
    <source>
        <dbReference type="SMART" id="SM00235"/>
    </source>
</evidence>
<feature type="signal peptide" evidence="17">
    <location>
        <begin position="1"/>
        <end position="20"/>
    </location>
</feature>
<dbReference type="EMBL" id="VSWD01000013">
    <property type="protein sequence ID" value="KAK3084098.1"/>
    <property type="molecule type" value="Genomic_DNA"/>
</dbReference>
<keyword evidence="13" id="KW-0325">Glycoprotein</keyword>
<dbReference type="CDD" id="cd00094">
    <property type="entry name" value="HX"/>
    <property type="match status" value="1"/>
</dbReference>
<name>A0AA89BVL4_PINIB</name>
<dbReference type="InterPro" id="IPR001818">
    <property type="entry name" value="Pept_M10_metallopeptidase"/>
</dbReference>
<comment type="similarity">
    <text evidence="3">Belongs to the peptidase M10A family.</text>
</comment>
<dbReference type="GO" id="GO:0031012">
    <property type="term" value="C:extracellular matrix"/>
    <property type="evidence" value="ECO:0007669"/>
    <property type="project" value="InterPro"/>
</dbReference>
<comment type="cofactor">
    <cofactor evidence="1">
        <name>Zn(2+)</name>
        <dbReference type="ChEBI" id="CHEBI:29105"/>
    </cofactor>
</comment>
<dbReference type="InterPro" id="IPR002241">
    <property type="entry name" value="Glyco_hydro_27"/>
</dbReference>
<dbReference type="Gene3D" id="2.60.40.1180">
    <property type="entry name" value="Golgi alpha-mannosidase II"/>
    <property type="match status" value="1"/>
</dbReference>
<dbReference type="GO" id="GO:0004222">
    <property type="term" value="F:metalloendopeptidase activity"/>
    <property type="evidence" value="ECO:0007669"/>
    <property type="project" value="InterPro"/>
</dbReference>
<dbReference type="InterPro" id="IPR018486">
    <property type="entry name" value="Hemopexin_CS"/>
</dbReference>
<evidence type="ECO:0000256" key="5">
    <source>
        <dbReference type="ARBA" id="ARBA00022723"/>
    </source>
</evidence>
<dbReference type="SUPFAM" id="SSF51011">
    <property type="entry name" value="Glycosyl hydrolase domain"/>
    <property type="match status" value="1"/>
</dbReference>
<dbReference type="SUPFAM" id="SSF50923">
    <property type="entry name" value="Hemopexin-like domain"/>
    <property type="match status" value="1"/>
</dbReference>
<evidence type="ECO:0000256" key="7">
    <source>
        <dbReference type="ARBA" id="ARBA00022737"/>
    </source>
</evidence>
<dbReference type="Proteomes" id="UP001186944">
    <property type="component" value="Unassembled WGS sequence"/>
</dbReference>
<dbReference type="InterPro" id="IPR013785">
    <property type="entry name" value="Aldolase_TIM"/>
</dbReference>
<evidence type="ECO:0000256" key="3">
    <source>
        <dbReference type="ARBA" id="ARBA00010370"/>
    </source>
</evidence>
<dbReference type="InterPro" id="IPR024079">
    <property type="entry name" value="MetalloPept_cat_dom_sf"/>
</dbReference>
<feature type="repeat" description="Hemopexin" evidence="15">
    <location>
        <begin position="350"/>
        <end position="389"/>
    </location>
</feature>
<evidence type="ECO:0000256" key="4">
    <source>
        <dbReference type="ARBA" id="ARBA00022670"/>
    </source>
</evidence>
<feature type="repeat" description="Hemopexin" evidence="15">
    <location>
        <begin position="448"/>
        <end position="495"/>
    </location>
</feature>
<dbReference type="SUPFAM" id="SSF51445">
    <property type="entry name" value="(Trans)glycosidases"/>
    <property type="match status" value="1"/>
</dbReference>
<keyword evidence="20" id="KW-1185">Reference proteome</keyword>
<dbReference type="Gene3D" id="2.110.10.10">
    <property type="entry name" value="Hemopexin-like domain"/>
    <property type="match status" value="1"/>
</dbReference>
<dbReference type="PRINTS" id="PR00740">
    <property type="entry name" value="GLHYDRLASE27"/>
</dbReference>
<keyword evidence="11" id="KW-0865">Zymogen</keyword>
<dbReference type="InterPro" id="IPR013780">
    <property type="entry name" value="Glyco_hydro_b"/>
</dbReference>
<dbReference type="Pfam" id="PF16499">
    <property type="entry name" value="Melibiase_2"/>
    <property type="match status" value="1"/>
</dbReference>
<keyword evidence="10" id="KW-0482">Metalloprotease</keyword>
<proteinExistence type="inferred from homology"/>
<dbReference type="GO" id="GO:0016139">
    <property type="term" value="P:glycoside catabolic process"/>
    <property type="evidence" value="ECO:0007669"/>
    <property type="project" value="TreeGrafter"/>
</dbReference>
<dbReference type="SMART" id="SM00235">
    <property type="entry name" value="ZnMc"/>
    <property type="match status" value="1"/>
</dbReference>
<dbReference type="SUPFAM" id="SSF47090">
    <property type="entry name" value="PGBD-like"/>
    <property type="match status" value="1"/>
</dbReference>
<dbReference type="InterPro" id="IPR036375">
    <property type="entry name" value="Hemopexin-like_dom_sf"/>
</dbReference>
<evidence type="ECO:0000256" key="1">
    <source>
        <dbReference type="ARBA" id="ARBA00001947"/>
    </source>
</evidence>
<dbReference type="InterPro" id="IPR006026">
    <property type="entry name" value="Peptidase_Metallo"/>
</dbReference>
<reference evidence="19" key="1">
    <citation type="submission" date="2019-08" db="EMBL/GenBank/DDBJ databases">
        <title>The improved chromosome-level genome for the pearl oyster Pinctada fucata martensii using PacBio sequencing and Hi-C.</title>
        <authorList>
            <person name="Zheng Z."/>
        </authorList>
    </citation>
    <scope>NUCLEOTIDE SEQUENCE</scope>
    <source>
        <strain evidence="19">ZZ-2019</strain>
        <tissue evidence="19">Adductor muscle</tissue>
    </source>
</reference>
<evidence type="ECO:0000256" key="11">
    <source>
        <dbReference type="ARBA" id="ARBA00023145"/>
    </source>
</evidence>
<dbReference type="PANTHER" id="PTHR11452">
    <property type="entry name" value="ALPHA-GALACTOSIDASE/ALPHA-N-ACETYLGALACTOSAMINIDASE"/>
    <property type="match status" value="1"/>
</dbReference>
<keyword evidence="5" id="KW-0479">Metal-binding</keyword>
<dbReference type="CDD" id="cd14792">
    <property type="entry name" value="GH27"/>
    <property type="match status" value="1"/>
</dbReference>
<evidence type="ECO:0000256" key="17">
    <source>
        <dbReference type="SAM" id="SignalP"/>
    </source>
</evidence>
<dbReference type="InterPro" id="IPR033739">
    <property type="entry name" value="M10A_MMP"/>
</dbReference>
<dbReference type="InterPro" id="IPR018487">
    <property type="entry name" value="Hemopexin-like_repeat"/>
</dbReference>
<keyword evidence="6 17" id="KW-0732">Signal</keyword>
<dbReference type="GO" id="GO:0006508">
    <property type="term" value="P:proteolysis"/>
    <property type="evidence" value="ECO:0007669"/>
    <property type="project" value="UniProtKB-KW"/>
</dbReference>
<dbReference type="PANTHER" id="PTHR11452:SF83">
    <property type="entry name" value="ALPHA-GALACTOSIDASE"/>
    <property type="match status" value="1"/>
</dbReference>
<evidence type="ECO:0000256" key="10">
    <source>
        <dbReference type="ARBA" id="ARBA00023049"/>
    </source>
</evidence>
<evidence type="ECO:0000256" key="15">
    <source>
        <dbReference type="PROSITE-ProRule" id="PRU01011"/>
    </source>
</evidence>
<evidence type="ECO:0000256" key="9">
    <source>
        <dbReference type="ARBA" id="ARBA00022833"/>
    </source>
</evidence>
<keyword evidence="4" id="KW-0645">Protease</keyword>
<dbReference type="FunFam" id="3.20.20.70:FF:000197">
    <property type="entry name" value="Alpha-galactosidase"/>
    <property type="match status" value="1"/>
</dbReference>
<keyword evidence="14 16" id="KW-0326">Glycosidase</keyword>
<comment type="caution">
    <text evidence="19">The sequence shown here is derived from an EMBL/GenBank/DDBJ whole genome shotgun (WGS) entry which is preliminary data.</text>
</comment>
<dbReference type="Gene3D" id="3.20.20.70">
    <property type="entry name" value="Aldolase class I"/>
    <property type="match status" value="1"/>
</dbReference>
<dbReference type="InterPro" id="IPR036365">
    <property type="entry name" value="PGBD-like_sf"/>
</dbReference>
<keyword evidence="9" id="KW-0862">Zinc</keyword>
<dbReference type="Pfam" id="PF01471">
    <property type="entry name" value="PG_binding_1"/>
    <property type="match status" value="1"/>
</dbReference>
<dbReference type="Gene3D" id="3.40.390.10">
    <property type="entry name" value="Collagenase (Catalytic Domain)"/>
    <property type="match status" value="1"/>
</dbReference>
<dbReference type="AlphaFoldDB" id="A0AA89BVL4"/>
<feature type="chain" id="PRO_5041677553" description="Alpha-galactosidase" evidence="17">
    <location>
        <begin position="21"/>
        <end position="866"/>
    </location>
</feature>
<evidence type="ECO:0000256" key="2">
    <source>
        <dbReference type="ARBA" id="ARBA00009743"/>
    </source>
</evidence>
<dbReference type="PROSITE" id="PS00024">
    <property type="entry name" value="HEMOPEXIN"/>
    <property type="match status" value="1"/>
</dbReference>
<dbReference type="PROSITE" id="PS51642">
    <property type="entry name" value="HEMOPEXIN_2"/>
    <property type="match status" value="3"/>
</dbReference>
<sequence length="866" mass="97357">MDSKVLYILIVSGILNVGYCGVIKDKTEDPNTLIDIDGYLEKYGYMESRPPFETEEEILNSDAYRKAAIRKFQSFAGLDATGILNDATIDAMRKPRCGVKDIQTSEEVAQADRPLNFYAPGYKWPSKTITWRASRPTRKLSEATQRYAFENAFKYWSDVTPLKFEYTYGEPDIDIQFAVRDHGDGRYNAFDGKGGVLAHAYYPTNGDTHFDDEESWVFRKNEGTDIETVAAHEFGHALGLGHSSEPKSLMAPFYQGFNPDFKLHEDDIRGIQSLYGTKDGEITTTHAPTTTSSGNDVTPVSPTVCNMKFDAMTLGPDGFTYVFRNKTVYRLNNTGVVATMLSRHVYPGAPRSPGAAVYMDNTKNTFIFKGRRIWRYTGFQLDADYPITITDSNYPTRIHAAIAFKSTGSTAQQIYLFSDNSFWEFNPNTNSIVPGFPLNISGFWRGIPAGIEAAIQWTDGDIYFFKGDKYRRFDADRRTLTKGYPKDKAPAWLGSVCGTAPNENLYKAMADRMVSDGYIYYGYKYVNIDDCWASKERTPDGKLAPDPERFPSGIKALADYMHERHLKLGIYADIGTETCGGYPGSQGHLEQDADTFAEWGVDMLKMDGCYANNEQLEEGYPAMSRYLNKTGRPILFSCSWPAYQVGSGKIPDYQRIANYCNIWRNYDDVEDTWESVKNIINFYVNDTGNFSSAAGPGHFNDPDMLLVGDYGLSIEQQKVQLALWAIMAAPMFISDDLRSIAFPSKNILLNHFVRSVSQDPMGVQGKRISKINNMELWTKSMAPDGKSLAYVFRNLDEFGGPRRVSLKFQDLGLTAEEGYNVTDVFGNRIIGIKFPSDWLNITVNPTGSYFGAAVFGPLYKNVYPKL</sequence>
<dbReference type="SUPFAM" id="SSF55486">
    <property type="entry name" value="Metalloproteases ('zincins'), catalytic domain"/>
    <property type="match status" value="1"/>
</dbReference>
<dbReference type="InterPro" id="IPR017853">
    <property type="entry name" value="GH"/>
</dbReference>
<comment type="subunit">
    <text evidence="16">Homodimer.</text>
</comment>
<dbReference type="GO" id="GO:0008270">
    <property type="term" value="F:zinc ion binding"/>
    <property type="evidence" value="ECO:0007669"/>
    <property type="project" value="InterPro"/>
</dbReference>
<protein>
    <recommendedName>
        <fullName evidence="16">Alpha-galactosidase</fullName>
        <ecNumber evidence="16">3.2.1.-</ecNumber>
    </recommendedName>
</protein>
<feature type="repeat" description="Hemopexin" evidence="15">
    <location>
        <begin position="395"/>
        <end position="447"/>
    </location>
</feature>